<dbReference type="KEGG" id="acel:acsn021_43820"/>
<dbReference type="PANTHER" id="PTHR30204:SF69">
    <property type="entry name" value="MERR-FAMILY TRANSCRIPTIONAL REGULATOR"/>
    <property type="match status" value="1"/>
</dbReference>
<protein>
    <submittedName>
        <fullName evidence="6">MerR family transcriptional regulator</fullName>
    </submittedName>
</protein>
<dbReference type="EMBL" id="AP023367">
    <property type="protein sequence ID" value="BCJ96813.1"/>
    <property type="molecule type" value="Genomic_DNA"/>
</dbReference>
<dbReference type="GO" id="GO:0003677">
    <property type="term" value="F:DNA binding"/>
    <property type="evidence" value="ECO:0007669"/>
    <property type="project" value="UniProtKB-KW"/>
</dbReference>
<keyword evidence="2" id="KW-0805">Transcription regulation</keyword>
<dbReference type="SMART" id="SM00422">
    <property type="entry name" value="HTH_MERR"/>
    <property type="match status" value="1"/>
</dbReference>
<dbReference type="InterPro" id="IPR047057">
    <property type="entry name" value="MerR_fam"/>
</dbReference>
<keyword evidence="7" id="KW-1185">Reference proteome</keyword>
<dbReference type="InterPro" id="IPR000551">
    <property type="entry name" value="MerR-type_HTH_dom"/>
</dbReference>
<evidence type="ECO:0000313" key="6">
    <source>
        <dbReference type="EMBL" id="BCJ96813.1"/>
    </source>
</evidence>
<dbReference type="Gene3D" id="1.10.1660.10">
    <property type="match status" value="1"/>
</dbReference>
<dbReference type="PANTHER" id="PTHR30204">
    <property type="entry name" value="REDOX-CYCLING DRUG-SENSING TRANSCRIPTIONAL ACTIVATOR SOXR"/>
    <property type="match status" value="1"/>
</dbReference>
<reference evidence="6 7" key="1">
    <citation type="journal article" date="2016" name="Int. J. Syst. Evol. Microbiol.">
        <title>Descriptions of Anaerotaenia torta gen. nov., sp. nov. and Anaerocolumna cellulosilytica gen. nov., sp. nov. isolated from a methanogenic reactor of cattle waste.</title>
        <authorList>
            <person name="Uek A."/>
            <person name="Ohtaki Y."/>
            <person name="Kaku N."/>
            <person name="Ueki K."/>
        </authorList>
    </citation>
    <scope>NUCLEOTIDE SEQUENCE [LARGE SCALE GENOMIC DNA]</scope>
    <source>
        <strain evidence="6 7">SN021</strain>
    </source>
</reference>
<dbReference type="InterPro" id="IPR009061">
    <property type="entry name" value="DNA-bd_dom_put_sf"/>
</dbReference>
<keyword evidence="1" id="KW-0678">Repressor</keyword>
<name>A0A6S6R059_9FIRM</name>
<sequence length="318" mass="37337">MDLIRINEVVDIFGISSRTLRYYEEMGLLWSNHPDNKSQRYYDTDALERLKQIIILRKLQIPVKDMVVIFRSENMTALIQAFVDKLELLDTEISALSELRHLVDDFLHKMLMSGIKKISGITLLYEETEKRLATVEKNETVTFEKLSVISREALRLHDVRIIRLPPMRFLTSKLKTGQVENIEDKMQSLFVKYGFTPSPGLRNCFYRKEPSGEWIMLIKIPSDYENTTEYADEKFTGGLFAIASSFMEDMDDTFILLKDWVNNSDHYELDANAEGELHRYEMIEEILPWDISNKLNRYQQDIFIPIQIKNEKEKNENG</sequence>
<dbReference type="Proteomes" id="UP000515561">
    <property type="component" value="Chromosome"/>
</dbReference>
<evidence type="ECO:0000256" key="3">
    <source>
        <dbReference type="ARBA" id="ARBA00023125"/>
    </source>
</evidence>
<gene>
    <name evidence="6" type="ORF">acsn021_43820</name>
</gene>
<evidence type="ECO:0000259" key="5">
    <source>
        <dbReference type="PROSITE" id="PS50937"/>
    </source>
</evidence>
<evidence type="ECO:0000256" key="4">
    <source>
        <dbReference type="ARBA" id="ARBA00023163"/>
    </source>
</evidence>
<evidence type="ECO:0000256" key="2">
    <source>
        <dbReference type="ARBA" id="ARBA00023015"/>
    </source>
</evidence>
<dbReference type="RefSeq" id="WP_185264934.1">
    <property type="nucleotide sequence ID" value="NZ_AP023367.1"/>
</dbReference>
<evidence type="ECO:0000256" key="1">
    <source>
        <dbReference type="ARBA" id="ARBA00022491"/>
    </source>
</evidence>
<keyword evidence="4" id="KW-0804">Transcription</keyword>
<accession>A0A6S6R059</accession>
<dbReference type="AlphaFoldDB" id="A0A6S6R059"/>
<dbReference type="SUPFAM" id="SSF46955">
    <property type="entry name" value="Putative DNA-binding domain"/>
    <property type="match status" value="1"/>
</dbReference>
<feature type="domain" description="HTH merR-type" evidence="5">
    <location>
        <begin position="3"/>
        <end position="72"/>
    </location>
</feature>
<dbReference type="Pfam" id="PF13411">
    <property type="entry name" value="MerR_1"/>
    <property type="match status" value="1"/>
</dbReference>
<dbReference type="PROSITE" id="PS50937">
    <property type="entry name" value="HTH_MERR_2"/>
    <property type="match status" value="1"/>
</dbReference>
<keyword evidence="3" id="KW-0238">DNA-binding</keyword>
<organism evidence="6 7">
    <name type="scientific">Anaerocolumna cellulosilytica</name>
    <dbReference type="NCBI Taxonomy" id="433286"/>
    <lineage>
        <taxon>Bacteria</taxon>
        <taxon>Bacillati</taxon>
        <taxon>Bacillota</taxon>
        <taxon>Clostridia</taxon>
        <taxon>Lachnospirales</taxon>
        <taxon>Lachnospiraceae</taxon>
        <taxon>Anaerocolumna</taxon>
    </lineage>
</organism>
<proteinExistence type="predicted"/>
<evidence type="ECO:0000313" key="7">
    <source>
        <dbReference type="Proteomes" id="UP000515561"/>
    </source>
</evidence>
<dbReference type="GO" id="GO:0003700">
    <property type="term" value="F:DNA-binding transcription factor activity"/>
    <property type="evidence" value="ECO:0007669"/>
    <property type="project" value="InterPro"/>
</dbReference>